<gene>
    <name evidence="2" type="ORF">KPL78_21635</name>
</gene>
<evidence type="ECO:0000313" key="2">
    <source>
        <dbReference type="EMBL" id="MBW6400476.1"/>
    </source>
</evidence>
<name>A0ABS7ADV2_9PROT</name>
<comment type="similarity">
    <text evidence="1">Belongs to the UPF0065 (bug) family.</text>
</comment>
<protein>
    <submittedName>
        <fullName evidence="2">Tripartite tricarboxylate transporter substrate binding protein</fullName>
    </submittedName>
</protein>
<accession>A0ABS7ADV2</accession>
<dbReference type="PANTHER" id="PTHR42928:SF5">
    <property type="entry name" value="BLR1237 PROTEIN"/>
    <property type="match status" value="1"/>
</dbReference>
<sequence>MGEILGQPVVIENRPGAGSNIASEAAVRSPADGYTILLATIGALVVSPMAMRLSFDPQRDLVPVSMAVDLFNILVVPADRPWRNAAELIAAAKAAPGRLSYGTSGIAGGPHLAGVLFDRMAGIETTPVHYRGGALIVTDLLSGRIDFSFATAPSVLPQIEAGKLRALAVPTLTRSRLLPNVPTVAESGVPGFDVPGWYAVVAPRGTPEPAIARLASAMRTALDEPEVTATLNRNGLEPKPSTPAELAAAWAEERAKWEPIIRESGIRIE</sequence>
<dbReference type="Gene3D" id="3.40.190.150">
    <property type="entry name" value="Bordetella uptake gene, domain 1"/>
    <property type="match status" value="1"/>
</dbReference>
<dbReference type="SUPFAM" id="SSF53850">
    <property type="entry name" value="Periplasmic binding protein-like II"/>
    <property type="match status" value="1"/>
</dbReference>
<organism evidence="2 3">
    <name type="scientific">Roseomonas alba</name>
    <dbReference type="NCBI Taxonomy" id="2846776"/>
    <lineage>
        <taxon>Bacteria</taxon>
        <taxon>Pseudomonadati</taxon>
        <taxon>Pseudomonadota</taxon>
        <taxon>Alphaproteobacteria</taxon>
        <taxon>Acetobacterales</taxon>
        <taxon>Roseomonadaceae</taxon>
        <taxon>Roseomonas</taxon>
    </lineage>
</organism>
<evidence type="ECO:0000256" key="1">
    <source>
        <dbReference type="ARBA" id="ARBA00006987"/>
    </source>
</evidence>
<dbReference type="InterPro" id="IPR005064">
    <property type="entry name" value="BUG"/>
</dbReference>
<reference evidence="2 3" key="1">
    <citation type="submission" date="2021-07" db="EMBL/GenBank/DDBJ databases">
        <authorList>
            <person name="So Y."/>
        </authorList>
    </citation>
    <scope>NUCLEOTIDE SEQUENCE [LARGE SCALE GENOMIC DNA]</scope>
    <source>
        <strain evidence="2 3">HJA6</strain>
    </source>
</reference>
<dbReference type="CDD" id="cd07012">
    <property type="entry name" value="PBP2_Bug_TTT"/>
    <property type="match status" value="1"/>
</dbReference>
<proteinExistence type="inferred from homology"/>
<dbReference type="PANTHER" id="PTHR42928">
    <property type="entry name" value="TRICARBOXYLATE-BINDING PROTEIN"/>
    <property type="match status" value="1"/>
</dbReference>
<evidence type="ECO:0000313" key="3">
    <source>
        <dbReference type="Proteomes" id="UP001196565"/>
    </source>
</evidence>
<dbReference type="InterPro" id="IPR042100">
    <property type="entry name" value="Bug_dom1"/>
</dbReference>
<dbReference type="Gene3D" id="3.40.190.10">
    <property type="entry name" value="Periplasmic binding protein-like II"/>
    <property type="match status" value="1"/>
</dbReference>
<comment type="caution">
    <text evidence="2">The sequence shown here is derived from an EMBL/GenBank/DDBJ whole genome shotgun (WGS) entry which is preliminary data.</text>
</comment>
<dbReference type="Proteomes" id="UP001196565">
    <property type="component" value="Unassembled WGS sequence"/>
</dbReference>
<dbReference type="EMBL" id="JAHYBZ010000008">
    <property type="protein sequence ID" value="MBW6400476.1"/>
    <property type="molecule type" value="Genomic_DNA"/>
</dbReference>
<dbReference type="Pfam" id="PF03401">
    <property type="entry name" value="TctC"/>
    <property type="match status" value="1"/>
</dbReference>
<keyword evidence="3" id="KW-1185">Reference proteome</keyword>